<feature type="signal peptide" evidence="1">
    <location>
        <begin position="1"/>
        <end position="25"/>
    </location>
</feature>
<evidence type="ECO:0000313" key="2">
    <source>
        <dbReference type="EMBL" id="QNI30271.1"/>
    </source>
</evidence>
<evidence type="ECO:0000256" key="1">
    <source>
        <dbReference type="SAM" id="SignalP"/>
    </source>
</evidence>
<sequence length="592" mass="66903">MKKLISFTLASSLFFISAIHLHAQAAQSAADRSKALSGLFAEMWEDRLQHSPEFASSIGDKRWNDQLTDYSVAAYNDRLARGRDYLLRLAAIDTTGLSDQEELSKDLMARELAEQQEAANFKPWEMPVDQFNGLQSSLPQLVSQLSFETVKDYDDYIARLKKMPAAFQQITDNMMTGMDDHRVPPKYLLEKVLVQVNTIAQEKPEDTPFARPLKKFPSAVSAADQERIKAEMLDAIQKQVLPAYTRFAKFLQGVYIPAGRTEPGVWSLPDGDKYYAFRVRQSTTTDLTPDQIHQIGLDEVKRDEAEMLVIAQKLGFKDLASMRASIASNATLHAKTKEQMLDLYRHDIDQMKTKLPDLFGRLPKAPLVVDAVPAFIEKDQAPAYYEHGTPDGKRPGTVYVNTYDFAHRSLANVESIAYHEGLPGHHLQISVAQELTGLPEFRKYMHYTAYTEGWGLYAEHLGKDVGFYQDPYSDYGRLEADIFRAIRLVVDTGVHSKHWSRDQMVAFFKEHSGLDDATVNAEVDRYIAWPAQALGYKMGQLKILELRAKAQKELGAKFDLKAFHDEVVDSGALPLDVLDERVTAWIAQQKGK</sequence>
<dbReference type="PANTHER" id="PTHR33361">
    <property type="entry name" value="GLR0591 PROTEIN"/>
    <property type="match status" value="1"/>
</dbReference>
<organism evidence="2 3">
    <name type="scientific">Alloacidobacterium dinghuense</name>
    <dbReference type="NCBI Taxonomy" id="2763107"/>
    <lineage>
        <taxon>Bacteria</taxon>
        <taxon>Pseudomonadati</taxon>
        <taxon>Acidobacteriota</taxon>
        <taxon>Terriglobia</taxon>
        <taxon>Terriglobales</taxon>
        <taxon>Acidobacteriaceae</taxon>
        <taxon>Alloacidobacterium</taxon>
    </lineage>
</organism>
<keyword evidence="3" id="KW-1185">Reference proteome</keyword>
<gene>
    <name evidence="2" type="ORF">H7849_13870</name>
</gene>
<proteinExistence type="predicted"/>
<accession>A0A7G8BCK1</accession>
<dbReference type="Proteomes" id="UP000515312">
    <property type="component" value="Chromosome"/>
</dbReference>
<name>A0A7G8BCK1_9BACT</name>
<dbReference type="Pfam" id="PF05960">
    <property type="entry name" value="DUF885"/>
    <property type="match status" value="1"/>
</dbReference>
<dbReference type="PANTHER" id="PTHR33361:SF16">
    <property type="entry name" value="DUF885 DOMAIN-CONTAINING PROTEIN"/>
    <property type="match status" value="1"/>
</dbReference>
<keyword evidence="1" id="KW-0732">Signal</keyword>
<dbReference type="KEGG" id="adin:H7849_13870"/>
<feature type="chain" id="PRO_5028971166" evidence="1">
    <location>
        <begin position="26"/>
        <end position="592"/>
    </location>
</feature>
<dbReference type="RefSeq" id="WP_186740035.1">
    <property type="nucleotide sequence ID" value="NZ_CP060394.1"/>
</dbReference>
<dbReference type="EMBL" id="CP060394">
    <property type="protein sequence ID" value="QNI30271.1"/>
    <property type="molecule type" value="Genomic_DNA"/>
</dbReference>
<reference evidence="2 3" key="1">
    <citation type="submission" date="2020-08" db="EMBL/GenBank/DDBJ databases">
        <title>Edaphobacter telluris sp. nov. and Acidobacterium dinghuensis sp. nov., two acidobacteria isolated from forest soil.</title>
        <authorList>
            <person name="Fu J."/>
            <person name="Qiu L."/>
        </authorList>
    </citation>
    <scope>NUCLEOTIDE SEQUENCE [LARGE SCALE GENOMIC DNA]</scope>
    <source>
        <strain evidence="2">4Y35</strain>
    </source>
</reference>
<dbReference type="InterPro" id="IPR010281">
    <property type="entry name" value="DUF885"/>
</dbReference>
<dbReference type="AlphaFoldDB" id="A0A7G8BCK1"/>
<evidence type="ECO:0000313" key="3">
    <source>
        <dbReference type="Proteomes" id="UP000515312"/>
    </source>
</evidence>
<protein>
    <submittedName>
        <fullName evidence="2">DUF885 domain-containing protein</fullName>
    </submittedName>
</protein>